<evidence type="ECO:0000313" key="2">
    <source>
        <dbReference type="EMBL" id="KAJ1727333.1"/>
    </source>
</evidence>
<evidence type="ECO:0000313" key="3">
    <source>
        <dbReference type="Proteomes" id="UP001143981"/>
    </source>
</evidence>
<evidence type="ECO:0008006" key="4">
    <source>
        <dbReference type="Google" id="ProtNLM"/>
    </source>
</evidence>
<name>A0A9W7Y4H5_9FUNG</name>
<proteinExistence type="predicted"/>
<accession>A0A9W7Y4H5</accession>
<reference evidence="2" key="1">
    <citation type="submission" date="2022-07" db="EMBL/GenBank/DDBJ databases">
        <title>Phylogenomic reconstructions and comparative analyses of Kickxellomycotina fungi.</title>
        <authorList>
            <person name="Reynolds N.K."/>
            <person name="Stajich J.E."/>
            <person name="Barry K."/>
            <person name="Grigoriev I.V."/>
            <person name="Crous P."/>
            <person name="Smith M.E."/>
        </authorList>
    </citation>
    <scope>NUCLEOTIDE SEQUENCE</scope>
    <source>
        <strain evidence="2">BCRC 34381</strain>
    </source>
</reference>
<protein>
    <recommendedName>
        <fullName evidence="4">PAS domain-containing protein</fullName>
    </recommendedName>
</protein>
<feature type="compositionally biased region" description="Basic and acidic residues" evidence="1">
    <location>
        <begin position="8"/>
        <end position="22"/>
    </location>
</feature>
<comment type="caution">
    <text evidence="2">The sequence shown here is derived from an EMBL/GenBank/DDBJ whole genome shotgun (WGS) entry which is preliminary data.</text>
</comment>
<dbReference type="EMBL" id="JANBOI010001136">
    <property type="protein sequence ID" value="KAJ1727333.1"/>
    <property type="molecule type" value="Genomic_DNA"/>
</dbReference>
<sequence length="76" mass="8699">MHTLNQDSHGDAPEAHPPRIDRPTYIGIHTRDESTQILYVSSGCRQGVGYTPEYVMRQKAKDFIIEQYNNDDYASV</sequence>
<dbReference type="Proteomes" id="UP001143981">
    <property type="component" value="Unassembled WGS sequence"/>
</dbReference>
<dbReference type="OrthoDB" id="411251at2759"/>
<keyword evidence="3" id="KW-1185">Reference proteome</keyword>
<evidence type="ECO:0000256" key="1">
    <source>
        <dbReference type="SAM" id="MobiDB-lite"/>
    </source>
</evidence>
<gene>
    <name evidence="2" type="ORF">LPJ61_004626</name>
</gene>
<feature type="non-terminal residue" evidence="2">
    <location>
        <position position="76"/>
    </location>
</feature>
<organism evidence="2 3">
    <name type="scientific">Coemansia biformis</name>
    <dbReference type="NCBI Taxonomy" id="1286918"/>
    <lineage>
        <taxon>Eukaryota</taxon>
        <taxon>Fungi</taxon>
        <taxon>Fungi incertae sedis</taxon>
        <taxon>Zoopagomycota</taxon>
        <taxon>Kickxellomycotina</taxon>
        <taxon>Kickxellomycetes</taxon>
        <taxon>Kickxellales</taxon>
        <taxon>Kickxellaceae</taxon>
        <taxon>Coemansia</taxon>
    </lineage>
</organism>
<dbReference type="AlphaFoldDB" id="A0A9W7Y4H5"/>
<feature type="region of interest" description="Disordered" evidence="1">
    <location>
        <begin position="1"/>
        <end position="23"/>
    </location>
</feature>